<accession>I4B3C6</accession>
<dbReference type="KEGG" id="tpx:Turpa_1135"/>
<reference evidence="2 3" key="1">
    <citation type="submission" date="2012-06" db="EMBL/GenBank/DDBJ databases">
        <title>The complete chromosome of genome of Turneriella parva DSM 21527.</title>
        <authorList>
            <consortium name="US DOE Joint Genome Institute (JGI-PGF)"/>
            <person name="Lucas S."/>
            <person name="Han J."/>
            <person name="Lapidus A."/>
            <person name="Bruce D."/>
            <person name="Goodwin L."/>
            <person name="Pitluck S."/>
            <person name="Peters L."/>
            <person name="Kyrpides N."/>
            <person name="Mavromatis K."/>
            <person name="Ivanova N."/>
            <person name="Mikhailova N."/>
            <person name="Chertkov O."/>
            <person name="Detter J.C."/>
            <person name="Tapia R."/>
            <person name="Han C."/>
            <person name="Land M."/>
            <person name="Hauser L."/>
            <person name="Markowitz V."/>
            <person name="Cheng J.-F."/>
            <person name="Hugenholtz P."/>
            <person name="Woyke T."/>
            <person name="Wu D."/>
            <person name="Gronow S."/>
            <person name="Wellnitz S."/>
            <person name="Brambilla E."/>
            <person name="Klenk H.-P."/>
            <person name="Eisen J.A."/>
        </authorList>
    </citation>
    <scope>NUCLEOTIDE SEQUENCE [LARGE SCALE GENOMIC DNA]</scope>
    <source>
        <strain evidence="3">ATCC BAA-1111 / DSM 21527 / NCTC 11395 / H</strain>
    </source>
</reference>
<gene>
    <name evidence="2" type="ordered locus">Turpa_1135</name>
</gene>
<dbReference type="HOGENOM" id="CLU_1651427_0_0_12"/>
<dbReference type="Proteomes" id="UP000006048">
    <property type="component" value="Chromosome"/>
</dbReference>
<organism evidence="2 3">
    <name type="scientific">Turneriella parva (strain ATCC BAA-1111 / DSM 21527 / NCTC 11395 / H)</name>
    <name type="common">Leptospira parva</name>
    <dbReference type="NCBI Taxonomy" id="869212"/>
    <lineage>
        <taxon>Bacteria</taxon>
        <taxon>Pseudomonadati</taxon>
        <taxon>Spirochaetota</taxon>
        <taxon>Spirochaetia</taxon>
        <taxon>Leptospirales</taxon>
        <taxon>Leptospiraceae</taxon>
        <taxon>Turneriella</taxon>
    </lineage>
</organism>
<feature type="signal peptide" evidence="1">
    <location>
        <begin position="1"/>
        <end position="18"/>
    </location>
</feature>
<evidence type="ECO:0000313" key="3">
    <source>
        <dbReference type="Proteomes" id="UP000006048"/>
    </source>
</evidence>
<dbReference type="SUPFAM" id="SSF160574">
    <property type="entry name" value="BT0923-like"/>
    <property type="match status" value="1"/>
</dbReference>
<keyword evidence="1" id="KW-0732">Signal</keyword>
<feature type="chain" id="PRO_5003686679" description="Beta-lactamase-inhibitor-like PepSY-like domain-containing protein" evidence="1">
    <location>
        <begin position="19"/>
        <end position="160"/>
    </location>
</feature>
<evidence type="ECO:0000313" key="2">
    <source>
        <dbReference type="EMBL" id="AFM11783.1"/>
    </source>
</evidence>
<evidence type="ECO:0008006" key="4">
    <source>
        <dbReference type="Google" id="ProtNLM"/>
    </source>
</evidence>
<name>I4B3C6_TURPD</name>
<dbReference type="RefSeq" id="WP_014802300.1">
    <property type="nucleotide sequence ID" value="NC_018020.1"/>
</dbReference>
<dbReference type="EMBL" id="CP002959">
    <property type="protein sequence ID" value="AFM11783.1"/>
    <property type="molecule type" value="Genomic_DNA"/>
</dbReference>
<sequence>MKKIAILFSWALAGVITAQDAALTEKDVPKKVVAARNKKAKALKNKKTTWSKNAAGEFVAELKIGGNAAEETPPDQTLTARFKEDGTWIETENVLSPYGEKVKKKLVPKNIQKACAKMADGGPFMPGGVTIKESPSGMTVEASCGDRVTFDKKAKVVKKE</sequence>
<dbReference type="AlphaFoldDB" id="I4B3C6"/>
<keyword evidence="3" id="KW-1185">Reference proteome</keyword>
<protein>
    <recommendedName>
        <fullName evidence="4">Beta-lactamase-inhibitor-like PepSY-like domain-containing protein</fullName>
    </recommendedName>
</protein>
<dbReference type="STRING" id="869212.Turpa_1135"/>
<evidence type="ECO:0000256" key="1">
    <source>
        <dbReference type="SAM" id="SignalP"/>
    </source>
</evidence>
<proteinExistence type="predicted"/>